<feature type="transmembrane region" description="Helical" evidence="1">
    <location>
        <begin position="20"/>
        <end position="40"/>
    </location>
</feature>
<name>A0A1M7YFC1_9FIRM</name>
<sequence length="261" mass="30026">MKKHTILIIAGIKSSFAYRFKIITSLFFNAAYLFILYYIWKGIYGSQETVAGLTFTQTYNYMAVSTILSSLFNSRTDWRMSIKVQTGNILGYYMKPLPIELQFFYEAIGNVMVQFFIVLSPVILFMAFTAGLTDYRNVLFFILSLPFAFIINFCFEYIIGTISFYTESLWGIIILKNAVVSFLSGGLIPLKFFPESVRNVIKWLPFRGVIDIPLEILFGYISNYGFVLKNIAIQVFWAVILVWISRCFYKKSEKALIVNGG</sequence>
<keyword evidence="3" id="KW-1185">Reference proteome</keyword>
<keyword evidence="1" id="KW-0472">Membrane</keyword>
<protein>
    <submittedName>
        <fullName evidence="2">ABC-2 type transport system permease protein</fullName>
    </submittedName>
</protein>
<feature type="transmembrane region" description="Helical" evidence="1">
    <location>
        <begin position="103"/>
        <end position="126"/>
    </location>
</feature>
<feature type="transmembrane region" description="Helical" evidence="1">
    <location>
        <begin position="168"/>
        <end position="188"/>
    </location>
</feature>
<dbReference type="PANTHER" id="PTHR36832">
    <property type="entry name" value="SLR1174 PROTEIN-RELATED"/>
    <property type="match status" value="1"/>
</dbReference>
<evidence type="ECO:0000313" key="3">
    <source>
        <dbReference type="Proteomes" id="UP000184612"/>
    </source>
</evidence>
<dbReference type="STRING" id="1121345.SAMN02745217_03122"/>
<keyword evidence="1" id="KW-0812">Transmembrane</keyword>
<reference evidence="2 3" key="1">
    <citation type="submission" date="2016-12" db="EMBL/GenBank/DDBJ databases">
        <authorList>
            <person name="Song W.-J."/>
            <person name="Kurnit D.M."/>
        </authorList>
    </citation>
    <scope>NUCLEOTIDE SEQUENCE [LARGE SCALE GENOMIC DNA]</scope>
    <source>
        <strain evidence="2 3">DSM 12503</strain>
    </source>
</reference>
<proteinExistence type="predicted"/>
<dbReference type="PANTHER" id="PTHR36832:SF1">
    <property type="entry name" value="SLR1174 PROTEIN"/>
    <property type="match status" value="1"/>
</dbReference>
<feature type="transmembrane region" description="Helical" evidence="1">
    <location>
        <begin position="227"/>
        <end position="244"/>
    </location>
</feature>
<dbReference type="EMBL" id="FRFD01000009">
    <property type="protein sequence ID" value="SHO51313.1"/>
    <property type="molecule type" value="Genomic_DNA"/>
</dbReference>
<dbReference type="RefSeq" id="WP_073589779.1">
    <property type="nucleotide sequence ID" value="NZ_FRFD01000009.1"/>
</dbReference>
<feature type="transmembrane region" description="Helical" evidence="1">
    <location>
        <begin position="138"/>
        <end position="162"/>
    </location>
</feature>
<organism evidence="2 3">
    <name type="scientific">Anaerocolumna xylanovorans DSM 12503</name>
    <dbReference type="NCBI Taxonomy" id="1121345"/>
    <lineage>
        <taxon>Bacteria</taxon>
        <taxon>Bacillati</taxon>
        <taxon>Bacillota</taxon>
        <taxon>Clostridia</taxon>
        <taxon>Lachnospirales</taxon>
        <taxon>Lachnospiraceae</taxon>
        <taxon>Anaerocolumna</taxon>
    </lineage>
</organism>
<dbReference type="InterPro" id="IPR010390">
    <property type="entry name" value="ABC-2_transporter-like"/>
</dbReference>
<evidence type="ECO:0000313" key="2">
    <source>
        <dbReference type="EMBL" id="SHO51313.1"/>
    </source>
</evidence>
<dbReference type="Proteomes" id="UP000184612">
    <property type="component" value="Unassembled WGS sequence"/>
</dbReference>
<keyword evidence="1" id="KW-1133">Transmembrane helix</keyword>
<gene>
    <name evidence="2" type="ORF">SAMN02745217_03122</name>
</gene>
<dbReference type="OrthoDB" id="8582979at2"/>
<evidence type="ECO:0000256" key="1">
    <source>
        <dbReference type="SAM" id="Phobius"/>
    </source>
</evidence>
<dbReference type="AlphaFoldDB" id="A0A1M7YFC1"/>
<dbReference type="Pfam" id="PF06182">
    <property type="entry name" value="ABC2_membrane_6"/>
    <property type="match status" value="1"/>
</dbReference>
<accession>A0A1M7YFC1</accession>